<evidence type="ECO:0000256" key="7">
    <source>
        <dbReference type="ARBA" id="ARBA00022989"/>
    </source>
</evidence>
<gene>
    <name evidence="11" type="ORF">OLEA9_A119337</name>
</gene>
<protein>
    <submittedName>
        <fullName evidence="11">Mitochondrial import inner membrane translocase subunit TIM17-2-like</fullName>
    </submittedName>
</protein>
<evidence type="ECO:0000256" key="4">
    <source>
        <dbReference type="ARBA" id="ARBA00022692"/>
    </source>
</evidence>
<evidence type="ECO:0000256" key="9">
    <source>
        <dbReference type="ARBA" id="ARBA00023128"/>
    </source>
</evidence>
<evidence type="ECO:0000256" key="3">
    <source>
        <dbReference type="ARBA" id="ARBA00022448"/>
    </source>
</evidence>
<comment type="caution">
    <text evidence="11">The sequence shown here is derived from an EMBL/GenBank/DDBJ whole genome shotgun (WGS) entry which is preliminary data.</text>
</comment>
<keyword evidence="12" id="KW-1185">Reference proteome</keyword>
<dbReference type="AlphaFoldDB" id="A0A8S0USH5"/>
<keyword evidence="6" id="KW-0653">Protein transport</keyword>
<dbReference type="Proteomes" id="UP000594638">
    <property type="component" value="Unassembled WGS sequence"/>
</dbReference>
<keyword evidence="5" id="KW-0999">Mitochondrion inner membrane</keyword>
<dbReference type="GO" id="GO:0008320">
    <property type="term" value="F:protein transmembrane transporter activity"/>
    <property type="evidence" value="ECO:0007669"/>
    <property type="project" value="TreeGrafter"/>
</dbReference>
<evidence type="ECO:0000256" key="2">
    <source>
        <dbReference type="ARBA" id="ARBA00008444"/>
    </source>
</evidence>
<proteinExistence type="inferred from homology"/>
<evidence type="ECO:0000313" key="11">
    <source>
        <dbReference type="EMBL" id="CAA3020854.1"/>
    </source>
</evidence>
<sequence>MNRGKPWFEHLVDDTGELFGYGTVSGSAFYMLKGMYNSPKGECLSRGLQAVRMNVPRFASNFGIFGGLSSVLESSMIYARQKDDPWNSILASAASFGFLRMRRGIG</sequence>
<evidence type="ECO:0000313" key="12">
    <source>
        <dbReference type="Proteomes" id="UP000594638"/>
    </source>
</evidence>
<keyword evidence="7" id="KW-1133">Transmembrane helix</keyword>
<keyword evidence="10" id="KW-0472">Membrane</keyword>
<keyword evidence="8" id="KW-0811">Translocation</keyword>
<organism evidence="11 12">
    <name type="scientific">Olea europaea subsp. europaea</name>
    <dbReference type="NCBI Taxonomy" id="158383"/>
    <lineage>
        <taxon>Eukaryota</taxon>
        <taxon>Viridiplantae</taxon>
        <taxon>Streptophyta</taxon>
        <taxon>Embryophyta</taxon>
        <taxon>Tracheophyta</taxon>
        <taxon>Spermatophyta</taxon>
        <taxon>Magnoliopsida</taxon>
        <taxon>eudicotyledons</taxon>
        <taxon>Gunneridae</taxon>
        <taxon>Pentapetalae</taxon>
        <taxon>asterids</taxon>
        <taxon>lamiids</taxon>
        <taxon>Lamiales</taxon>
        <taxon>Oleaceae</taxon>
        <taxon>Oleeae</taxon>
        <taxon>Olea</taxon>
    </lineage>
</organism>
<reference evidence="11 12" key="1">
    <citation type="submission" date="2019-12" db="EMBL/GenBank/DDBJ databases">
        <authorList>
            <person name="Alioto T."/>
            <person name="Alioto T."/>
            <person name="Gomez Garrido J."/>
        </authorList>
    </citation>
    <scope>NUCLEOTIDE SEQUENCE [LARGE SCALE GENOMIC DNA]</scope>
</reference>
<dbReference type="OrthoDB" id="598016at2759"/>
<evidence type="ECO:0000256" key="1">
    <source>
        <dbReference type="ARBA" id="ARBA00004448"/>
    </source>
</evidence>
<dbReference type="PANTHER" id="PTHR10485:SF0">
    <property type="entry name" value="AT05822P-RELATED"/>
    <property type="match status" value="1"/>
</dbReference>
<keyword evidence="4" id="KW-0812">Transmembrane</keyword>
<dbReference type="GO" id="GO:0005744">
    <property type="term" value="C:TIM23 mitochondrial import inner membrane translocase complex"/>
    <property type="evidence" value="ECO:0007669"/>
    <property type="project" value="TreeGrafter"/>
</dbReference>
<dbReference type="Gramene" id="OE9A119337T1">
    <property type="protein sequence ID" value="OE9A119337C1"/>
    <property type="gene ID" value="OE9A119337"/>
</dbReference>
<evidence type="ECO:0000256" key="5">
    <source>
        <dbReference type="ARBA" id="ARBA00022792"/>
    </source>
</evidence>
<dbReference type="GO" id="GO:0030150">
    <property type="term" value="P:protein import into mitochondrial matrix"/>
    <property type="evidence" value="ECO:0007669"/>
    <property type="project" value="TreeGrafter"/>
</dbReference>
<evidence type="ECO:0000256" key="8">
    <source>
        <dbReference type="ARBA" id="ARBA00023010"/>
    </source>
</evidence>
<keyword evidence="3" id="KW-0813">Transport</keyword>
<dbReference type="PANTHER" id="PTHR10485">
    <property type="entry name" value="MITOCHONDRIAL IMPORT INNER MEMBRANE TRANSLOCASE SUBUNIT TIM-17"/>
    <property type="match status" value="1"/>
</dbReference>
<comment type="subcellular location">
    <subcellularLocation>
        <location evidence="1">Mitochondrion inner membrane</location>
        <topology evidence="1">Multi-pass membrane protein</topology>
    </subcellularLocation>
</comment>
<comment type="similarity">
    <text evidence="2">Belongs to the Tim17/Tim22/Tim23 family.</text>
</comment>
<evidence type="ECO:0000256" key="10">
    <source>
        <dbReference type="ARBA" id="ARBA00023136"/>
    </source>
</evidence>
<evidence type="ECO:0000256" key="6">
    <source>
        <dbReference type="ARBA" id="ARBA00022927"/>
    </source>
</evidence>
<dbReference type="EMBL" id="CACTIH010009045">
    <property type="protein sequence ID" value="CAA3020854.1"/>
    <property type="molecule type" value="Genomic_DNA"/>
</dbReference>
<keyword evidence="9" id="KW-0496">Mitochondrion</keyword>
<accession>A0A8S0USH5</accession>
<name>A0A8S0USH5_OLEEU</name>
<dbReference type="Pfam" id="PF02466">
    <property type="entry name" value="Tim17"/>
    <property type="match status" value="1"/>
</dbReference>